<dbReference type="PRINTS" id="PR00109">
    <property type="entry name" value="TYRKINASE"/>
</dbReference>
<feature type="domain" description="SAM" evidence="21">
    <location>
        <begin position="817"/>
        <end position="879"/>
    </location>
</feature>
<keyword evidence="4 19" id="KW-0812">Transmembrane</keyword>
<dbReference type="InterPro" id="IPR001660">
    <property type="entry name" value="SAM"/>
</dbReference>
<dbReference type="Gene3D" id="1.10.510.10">
    <property type="entry name" value="Transferase(Phosphotransferase) domain 1"/>
    <property type="match status" value="1"/>
</dbReference>
<dbReference type="Pfam" id="PF01404">
    <property type="entry name" value="Ephrin_lbd"/>
    <property type="match status" value="1"/>
</dbReference>
<keyword evidence="13" id="KW-0675">Receptor</keyword>
<dbReference type="PROSITE" id="PS50853">
    <property type="entry name" value="FN3"/>
    <property type="match status" value="2"/>
</dbReference>
<dbReference type="SMART" id="SM00615">
    <property type="entry name" value="EPH_lbd"/>
    <property type="match status" value="1"/>
</dbReference>
<feature type="domain" description="Protein kinase" evidence="20">
    <location>
        <begin position="575"/>
        <end position="838"/>
    </location>
</feature>
<dbReference type="Gene3D" id="2.60.120.260">
    <property type="entry name" value="Galactose-binding domain-like"/>
    <property type="match status" value="1"/>
</dbReference>
<dbReference type="FunFam" id="2.10.50.10:FF:000001">
    <property type="entry name" value="Ephrin type-A receptor 5"/>
    <property type="match status" value="1"/>
</dbReference>
<feature type="domain" description="Eph LBD" evidence="23">
    <location>
        <begin position="17"/>
        <end position="194"/>
    </location>
</feature>
<evidence type="ECO:0000256" key="6">
    <source>
        <dbReference type="ARBA" id="ARBA00022737"/>
    </source>
</evidence>
<dbReference type="GO" id="GO:0030425">
    <property type="term" value="C:dendrite"/>
    <property type="evidence" value="ECO:0007669"/>
    <property type="project" value="TreeGrafter"/>
</dbReference>
<evidence type="ECO:0000256" key="2">
    <source>
        <dbReference type="ARBA" id="ARBA00011902"/>
    </source>
</evidence>
<dbReference type="PROSITE" id="PS50011">
    <property type="entry name" value="PROTEIN_KINASE_DOM"/>
    <property type="match status" value="1"/>
</dbReference>
<dbReference type="EC" id="2.7.10.1" evidence="2"/>
<dbReference type="Pfam" id="PF07714">
    <property type="entry name" value="PK_Tyr_Ser-Thr"/>
    <property type="match status" value="1"/>
</dbReference>
<dbReference type="FunFam" id="2.60.40.10:FF:000059">
    <property type="entry name" value="Ephrin type-A receptor 6"/>
    <property type="match status" value="1"/>
</dbReference>
<dbReference type="Gene3D" id="2.10.50.10">
    <property type="entry name" value="Tumor Necrosis Factor Receptor, subunit A, domain 2"/>
    <property type="match status" value="1"/>
</dbReference>
<dbReference type="PROSITE" id="PS00107">
    <property type="entry name" value="PROTEIN_KINASE_ATP"/>
    <property type="match status" value="1"/>
</dbReference>
<dbReference type="SUPFAM" id="SSF49265">
    <property type="entry name" value="Fibronectin type III"/>
    <property type="match status" value="1"/>
</dbReference>
<evidence type="ECO:0000256" key="19">
    <source>
        <dbReference type="SAM" id="Phobius"/>
    </source>
</evidence>
<dbReference type="PROSITE" id="PS00109">
    <property type="entry name" value="PROTEIN_KINASE_TYR"/>
    <property type="match status" value="1"/>
</dbReference>
<evidence type="ECO:0000256" key="7">
    <source>
        <dbReference type="ARBA" id="ARBA00022741"/>
    </source>
</evidence>
<dbReference type="Pfam" id="PF14575">
    <property type="entry name" value="EphA2_TM"/>
    <property type="match status" value="1"/>
</dbReference>
<dbReference type="SUPFAM" id="SSF56112">
    <property type="entry name" value="Protein kinase-like (PK-like)"/>
    <property type="match status" value="1"/>
</dbReference>
<keyword evidence="7 16" id="KW-0547">Nucleotide-binding</keyword>
<dbReference type="AlphaFoldDB" id="A0A3Q3M1C3"/>
<evidence type="ECO:0000256" key="17">
    <source>
        <dbReference type="PIRSR" id="PIRSR000666-3"/>
    </source>
</evidence>
<dbReference type="InterPro" id="IPR001245">
    <property type="entry name" value="Ser-Thr/Tyr_kinase_cat_dom"/>
</dbReference>
<feature type="binding site" evidence="16">
    <location>
        <begin position="581"/>
        <end position="589"/>
    </location>
    <ligand>
        <name>ATP</name>
        <dbReference type="ChEBI" id="CHEBI:30616"/>
    </ligand>
</feature>
<keyword evidence="17" id="KW-1015">Disulfide bond</keyword>
<dbReference type="InterPro" id="IPR013761">
    <property type="entry name" value="SAM/pointed_sf"/>
</dbReference>
<feature type="binding site" evidence="16 18">
    <location>
        <position position="607"/>
    </location>
    <ligand>
        <name>ATP</name>
        <dbReference type="ChEBI" id="CHEBI:30616"/>
    </ligand>
</feature>
<evidence type="ECO:0000256" key="16">
    <source>
        <dbReference type="PIRSR" id="PIRSR000666-2"/>
    </source>
</evidence>
<dbReference type="Pfam" id="PF00536">
    <property type="entry name" value="SAM_1"/>
    <property type="match status" value="1"/>
</dbReference>
<dbReference type="InterPro" id="IPR000719">
    <property type="entry name" value="Prot_kinase_dom"/>
</dbReference>
<dbReference type="CDD" id="cd00063">
    <property type="entry name" value="FN3"/>
    <property type="match status" value="2"/>
</dbReference>
<dbReference type="PROSITE" id="PS51550">
    <property type="entry name" value="EPH_LBD"/>
    <property type="match status" value="1"/>
</dbReference>
<dbReference type="Pfam" id="PF25599">
    <property type="entry name" value="Ephrin_CRD"/>
    <property type="match status" value="1"/>
</dbReference>
<dbReference type="Gene3D" id="3.30.200.20">
    <property type="entry name" value="Phosphorylase Kinase, domain 1"/>
    <property type="match status" value="1"/>
</dbReference>
<evidence type="ECO:0000259" key="21">
    <source>
        <dbReference type="PROSITE" id="PS50105"/>
    </source>
</evidence>
<evidence type="ECO:0000256" key="10">
    <source>
        <dbReference type="ARBA" id="ARBA00022989"/>
    </source>
</evidence>
<dbReference type="InterPro" id="IPR027936">
    <property type="entry name" value="Eph_TM"/>
</dbReference>
<evidence type="ECO:0000313" key="24">
    <source>
        <dbReference type="Ensembl" id="ENSMAMP00000016391.2"/>
    </source>
</evidence>
<name>A0A3Q3M1C3_9TELE</name>
<keyword evidence="8" id="KW-0418">Kinase</keyword>
<dbReference type="Gene3D" id="2.60.40.1770">
    <property type="entry name" value="ephrin a2 ectodomain"/>
    <property type="match status" value="1"/>
</dbReference>
<dbReference type="GeneTree" id="ENSGT00940000160057"/>
<dbReference type="SMART" id="SM00060">
    <property type="entry name" value="FN3"/>
    <property type="match status" value="2"/>
</dbReference>
<dbReference type="InterPro" id="IPR050449">
    <property type="entry name" value="Ephrin_rcpt_TKs"/>
</dbReference>
<feature type="domain" description="Fibronectin type-III" evidence="22">
    <location>
        <begin position="432"/>
        <end position="526"/>
    </location>
</feature>
<dbReference type="GO" id="GO:0005005">
    <property type="term" value="F:transmembrane-ephrin receptor activity"/>
    <property type="evidence" value="ECO:0007669"/>
    <property type="project" value="TreeGrafter"/>
</dbReference>
<dbReference type="GO" id="GO:0005886">
    <property type="term" value="C:plasma membrane"/>
    <property type="evidence" value="ECO:0007669"/>
    <property type="project" value="InterPro"/>
</dbReference>
<reference evidence="24" key="2">
    <citation type="submission" date="2025-09" db="UniProtKB">
        <authorList>
            <consortium name="Ensembl"/>
        </authorList>
    </citation>
    <scope>IDENTIFICATION</scope>
</reference>
<evidence type="ECO:0000256" key="1">
    <source>
        <dbReference type="ARBA" id="ARBA00004479"/>
    </source>
</evidence>
<evidence type="ECO:0000256" key="3">
    <source>
        <dbReference type="ARBA" id="ARBA00022679"/>
    </source>
</evidence>
<evidence type="ECO:0000259" key="22">
    <source>
        <dbReference type="PROSITE" id="PS50853"/>
    </source>
</evidence>
<dbReference type="PANTHER" id="PTHR46877">
    <property type="entry name" value="EPH RECEPTOR A5"/>
    <property type="match status" value="1"/>
</dbReference>
<dbReference type="InterPro" id="IPR016257">
    <property type="entry name" value="Tyr_kinase_ephrin_rcpt"/>
</dbReference>
<evidence type="ECO:0000256" key="12">
    <source>
        <dbReference type="ARBA" id="ARBA00023137"/>
    </source>
</evidence>
<dbReference type="PROSITE" id="PS50105">
    <property type="entry name" value="SAM_DOMAIN"/>
    <property type="match status" value="1"/>
</dbReference>
<dbReference type="Ensembl" id="ENSMAMT00000016835.2">
    <property type="protein sequence ID" value="ENSMAMP00000016391.2"/>
    <property type="gene ID" value="ENSMAMG00000011060.2"/>
</dbReference>
<feature type="domain" description="Fibronectin type-III" evidence="22">
    <location>
        <begin position="318"/>
        <end position="428"/>
    </location>
</feature>
<keyword evidence="6" id="KW-0677">Repeat</keyword>
<keyword evidence="25" id="KW-1185">Reference proteome</keyword>
<keyword evidence="10 19" id="KW-1133">Transmembrane helix</keyword>
<dbReference type="Gene3D" id="2.60.40.10">
    <property type="entry name" value="Immunoglobulins"/>
    <property type="match status" value="2"/>
</dbReference>
<dbReference type="InterPro" id="IPR008266">
    <property type="entry name" value="Tyr_kinase_AS"/>
</dbReference>
<reference evidence="24" key="1">
    <citation type="submission" date="2025-08" db="UniProtKB">
        <authorList>
            <consortium name="Ensembl"/>
        </authorList>
    </citation>
    <scope>IDENTIFICATION</scope>
</reference>
<keyword evidence="3" id="KW-0808">Transferase</keyword>
<protein>
    <recommendedName>
        <fullName evidence="2">receptor protein-tyrosine kinase</fullName>
        <ecNumber evidence="2">2.7.10.1</ecNumber>
    </recommendedName>
</protein>
<proteinExistence type="predicted"/>
<dbReference type="InterPro" id="IPR003961">
    <property type="entry name" value="FN3_dom"/>
</dbReference>
<evidence type="ECO:0000259" key="20">
    <source>
        <dbReference type="PROSITE" id="PS50011"/>
    </source>
</evidence>
<keyword evidence="5" id="KW-0732">Signal</keyword>
<dbReference type="InterPro" id="IPR020635">
    <property type="entry name" value="Tyr_kinase_cat_dom"/>
</dbReference>
<organism evidence="24 25">
    <name type="scientific">Mastacembelus armatus</name>
    <name type="common">zig-zag eel</name>
    <dbReference type="NCBI Taxonomy" id="205130"/>
    <lineage>
        <taxon>Eukaryota</taxon>
        <taxon>Metazoa</taxon>
        <taxon>Chordata</taxon>
        <taxon>Craniata</taxon>
        <taxon>Vertebrata</taxon>
        <taxon>Euteleostomi</taxon>
        <taxon>Actinopterygii</taxon>
        <taxon>Neopterygii</taxon>
        <taxon>Teleostei</taxon>
        <taxon>Neoteleostei</taxon>
        <taxon>Acanthomorphata</taxon>
        <taxon>Anabantaria</taxon>
        <taxon>Synbranchiformes</taxon>
        <taxon>Mastacembelidae</taxon>
        <taxon>Mastacembelus</taxon>
    </lineage>
</organism>
<feature type="transmembrane region" description="Helical" evidence="19">
    <location>
        <begin position="522"/>
        <end position="545"/>
    </location>
</feature>
<evidence type="ECO:0000256" key="5">
    <source>
        <dbReference type="ARBA" id="ARBA00022729"/>
    </source>
</evidence>
<dbReference type="InterPro" id="IPR008979">
    <property type="entry name" value="Galactose-bd-like_sf"/>
</dbReference>
<dbReference type="Pfam" id="PF00041">
    <property type="entry name" value="fn3"/>
    <property type="match status" value="2"/>
</dbReference>
<dbReference type="InterPro" id="IPR011009">
    <property type="entry name" value="Kinase-like_dom_sf"/>
</dbReference>
<dbReference type="InterPro" id="IPR001090">
    <property type="entry name" value="Ephrin_rcpt_lig-bd_dom"/>
</dbReference>
<evidence type="ECO:0000256" key="9">
    <source>
        <dbReference type="ARBA" id="ARBA00022840"/>
    </source>
</evidence>
<dbReference type="CDD" id="cd05065">
    <property type="entry name" value="PTKc_EphR_B"/>
    <property type="match status" value="1"/>
</dbReference>
<dbReference type="FunFam" id="1.10.510.10:FF:000015">
    <property type="entry name" value="Ephrin type-B receptor 2"/>
    <property type="match status" value="1"/>
</dbReference>
<feature type="active site" description="Proton acceptor" evidence="15">
    <location>
        <position position="700"/>
    </location>
</feature>
<evidence type="ECO:0000256" key="13">
    <source>
        <dbReference type="ARBA" id="ARBA00023170"/>
    </source>
</evidence>
<evidence type="ECO:0000313" key="25">
    <source>
        <dbReference type="Proteomes" id="UP000261640"/>
    </source>
</evidence>
<dbReference type="GO" id="GO:0005524">
    <property type="term" value="F:ATP binding"/>
    <property type="evidence" value="ECO:0007669"/>
    <property type="project" value="UniProtKB-UniRule"/>
</dbReference>
<dbReference type="InterPro" id="IPR013783">
    <property type="entry name" value="Ig-like_fold"/>
</dbReference>
<dbReference type="SUPFAM" id="SSF47769">
    <property type="entry name" value="SAM/Pointed domain"/>
    <property type="match status" value="1"/>
</dbReference>
<sequence>QQLRNAALWLFPWKPPKLVLMNTKLETSDLRWTTPPADDPEWEELSGVDDEFNSVRTYQICTPNSPSSYWLRTRWIPRKMATTLYVEIRFTVMECAGLNQRHCKETFNLYYYPSDSDEATPTHPAWMENPYVKVATVAADHLLRRDGERRSNIKVLRLEQLQGAGLYLAFHSQGTCMALLSVRVFYRKCPSLRRAFAFFPETIPHSLVEQAQGVCVENAVAPPGEQSRTPSMLCGEDGQWVGQPTSSCACRPGYEAGGSNLWCRACPSGHFKARPGPSGCSPCPANSNTPVPGSAECPCRLDYYRADSDPPHTACTRPPSAPRSIVSQINDTTVTLEWSEPLDRGGRGDLTYRVLCSNCGGLVSSCSPCDDSVLYRPTQHGLTQRRVVVWGLRPQTKYMFTIQSVNGVSVFSQSEPASDRVNVTTSRDVPPPVFGLRKAAASENSLSLEWSVPVLQNQHHILDYQLRYSPKDGEEPGQWQYVSTRSSSVVLTGLQRAVQYQVQVRARSQAGYGSFTVGHSQLLLTGVLVATGILLLIAVAIVAAYSIKVYIDPFTYEDPNEAVREFAKEIDASFVKIEEVIGAGEFGEVCRGRLRIPGRKENYVAIKTLKGGYTEKQRRDFLSEASIMGQFQHPNIIHLEGVITTSCPVMILTEFMENGALDSFLRLNDGQFTTIQLVGMLRGIAAGMKYLSDMSFVHRDLAARNILVNSNLVCKVSDFGLSRFLTENSSDPTYTSSLGGKIPIRWTAPEAIAYRKFTSASDTWSYGIVMWEVMSYGERPYWDMSNQDVINAIEQDYRLPPPPECPASLHALMLDCWQKERGNRPRFSEVVAALDRLIRNPASLKVTHPEGLRDLLRVGVTLAGHQKKILSSIQTLRIRKTPPTLLY</sequence>
<feature type="disulfide bond" evidence="17">
    <location>
        <begin position="61"/>
        <end position="176"/>
    </location>
</feature>
<dbReference type="SMART" id="SM01411">
    <property type="entry name" value="Ephrin_rec_like"/>
    <property type="match status" value="1"/>
</dbReference>
<dbReference type="InterPro" id="IPR036116">
    <property type="entry name" value="FN3_sf"/>
</dbReference>
<evidence type="ECO:0000256" key="14">
    <source>
        <dbReference type="ARBA" id="ARBA00051243"/>
    </source>
</evidence>
<dbReference type="InterPro" id="IPR017441">
    <property type="entry name" value="Protein_kinase_ATP_BS"/>
</dbReference>
<evidence type="ECO:0000256" key="18">
    <source>
        <dbReference type="PROSITE-ProRule" id="PRU10141"/>
    </source>
</evidence>
<dbReference type="PANTHER" id="PTHR46877:SF19">
    <property type="entry name" value="RECEPTOR PROTEIN-TYROSINE KINASE"/>
    <property type="match status" value="1"/>
</dbReference>
<comment type="catalytic activity">
    <reaction evidence="14">
        <text>L-tyrosyl-[protein] + ATP = O-phospho-L-tyrosyl-[protein] + ADP + H(+)</text>
        <dbReference type="Rhea" id="RHEA:10596"/>
        <dbReference type="Rhea" id="RHEA-COMP:10136"/>
        <dbReference type="Rhea" id="RHEA-COMP:20101"/>
        <dbReference type="ChEBI" id="CHEBI:15378"/>
        <dbReference type="ChEBI" id="CHEBI:30616"/>
        <dbReference type="ChEBI" id="CHEBI:46858"/>
        <dbReference type="ChEBI" id="CHEBI:61978"/>
        <dbReference type="ChEBI" id="CHEBI:456216"/>
        <dbReference type="EC" id="2.7.10.1"/>
    </reaction>
</comment>
<feature type="disulfide bond" evidence="17">
    <location>
        <begin position="95"/>
        <end position="103"/>
    </location>
</feature>
<keyword evidence="9 16" id="KW-0067">ATP-binding</keyword>
<evidence type="ECO:0000259" key="23">
    <source>
        <dbReference type="PROSITE" id="PS51550"/>
    </source>
</evidence>
<dbReference type="FunFam" id="3.30.200.20:FF:000001">
    <property type="entry name" value="Ephrin type-A receptor 5"/>
    <property type="match status" value="1"/>
</dbReference>
<evidence type="ECO:0000256" key="11">
    <source>
        <dbReference type="ARBA" id="ARBA00023136"/>
    </source>
</evidence>
<evidence type="ECO:0000256" key="15">
    <source>
        <dbReference type="PIRSR" id="PIRSR000666-1"/>
    </source>
</evidence>
<dbReference type="SMART" id="SM00219">
    <property type="entry name" value="TyrKc"/>
    <property type="match status" value="1"/>
</dbReference>
<dbReference type="PIRSF" id="PIRSF000666">
    <property type="entry name" value="TyrPK_ephrin_receptor"/>
    <property type="match status" value="1"/>
</dbReference>
<dbReference type="SUPFAM" id="SSF49785">
    <property type="entry name" value="Galactose-binding domain-like"/>
    <property type="match status" value="1"/>
</dbReference>
<dbReference type="Proteomes" id="UP000261640">
    <property type="component" value="Unplaced"/>
</dbReference>
<accession>A0A3Q3M1C3</accession>
<comment type="subcellular location">
    <subcellularLocation>
        <location evidence="1">Membrane</location>
        <topology evidence="1">Single-pass type I membrane protein</topology>
    </subcellularLocation>
</comment>
<evidence type="ECO:0000256" key="4">
    <source>
        <dbReference type="ARBA" id="ARBA00022692"/>
    </source>
</evidence>
<keyword evidence="11 19" id="KW-0472">Membrane</keyword>
<evidence type="ECO:0000256" key="8">
    <source>
        <dbReference type="ARBA" id="ARBA00022777"/>
    </source>
</evidence>
<keyword evidence="12" id="KW-0829">Tyrosine-protein kinase</keyword>
<dbReference type="GO" id="GO:0007411">
    <property type="term" value="P:axon guidance"/>
    <property type="evidence" value="ECO:0007669"/>
    <property type="project" value="TreeGrafter"/>
</dbReference>